<feature type="region of interest" description="Disordered" evidence="1">
    <location>
        <begin position="1"/>
        <end position="28"/>
    </location>
</feature>
<reference evidence="3" key="1">
    <citation type="submission" date="2016-10" db="EMBL/GenBank/DDBJ databases">
        <authorList>
            <person name="Varghese N."/>
            <person name="Submissions S."/>
        </authorList>
    </citation>
    <scope>NUCLEOTIDE SEQUENCE [LARGE SCALE GENOMIC DNA]</scope>
    <source>
        <strain evidence="3">DSM 18168</strain>
    </source>
</reference>
<name>A0A1I7HLF4_9GAMM</name>
<sequence length="102" mass="11279">MYSFKHKEEKKNQSCRPNQDTANDSHATTSRIAELKKNFQQAPTTSEVITSTSATTVDTQNPKVAPIPAPTNNIKNHLHYIGQITGALKSYKKVVLRDLSPG</sequence>
<proteinExistence type="predicted"/>
<gene>
    <name evidence="2" type="ORF">SAMN05421784_11517</name>
</gene>
<feature type="compositionally biased region" description="Basic and acidic residues" evidence="1">
    <location>
        <begin position="1"/>
        <end position="12"/>
    </location>
</feature>
<dbReference type="STRING" id="351659.SAMN05421784_11517"/>
<evidence type="ECO:0000313" key="3">
    <source>
        <dbReference type="Proteomes" id="UP000242496"/>
    </source>
</evidence>
<dbReference type="AlphaFoldDB" id="A0A1I7HLF4"/>
<feature type="compositionally biased region" description="Polar residues" evidence="1">
    <location>
        <begin position="14"/>
        <end position="28"/>
    </location>
</feature>
<accession>A0A1I7HLF4</accession>
<evidence type="ECO:0000256" key="1">
    <source>
        <dbReference type="SAM" id="MobiDB-lite"/>
    </source>
</evidence>
<dbReference type="RefSeq" id="WP_092550594.1">
    <property type="nucleotide sequence ID" value="NZ_CAWRBG010000032.1"/>
</dbReference>
<dbReference type="Proteomes" id="UP000242496">
    <property type="component" value="Unassembled WGS sequence"/>
</dbReference>
<protein>
    <submittedName>
        <fullName evidence="2">Uncharacterized protein</fullName>
    </submittedName>
</protein>
<keyword evidence="3" id="KW-1185">Reference proteome</keyword>
<organism evidence="2 3">
    <name type="scientific">Xenorhabdus koppenhoeferi</name>
    <dbReference type="NCBI Taxonomy" id="351659"/>
    <lineage>
        <taxon>Bacteria</taxon>
        <taxon>Pseudomonadati</taxon>
        <taxon>Pseudomonadota</taxon>
        <taxon>Gammaproteobacteria</taxon>
        <taxon>Enterobacterales</taxon>
        <taxon>Morganellaceae</taxon>
        <taxon>Xenorhabdus</taxon>
    </lineage>
</organism>
<evidence type="ECO:0000313" key="2">
    <source>
        <dbReference type="EMBL" id="SFU61379.1"/>
    </source>
</evidence>
<dbReference type="EMBL" id="FPBJ01000015">
    <property type="protein sequence ID" value="SFU61379.1"/>
    <property type="molecule type" value="Genomic_DNA"/>
</dbReference>